<evidence type="ECO:0000313" key="7">
    <source>
        <dbReference type="EMBL" id="RJF86870.1"/>
    </source>
</evidence>
<dbReference type="EMBL" id="QYUK01000011">
    <property type="protein sequence ID" value="RJF86870.1"/>
    <property type="molecule type" value="Genomic_DNA"/>
</dbReference>
<keyword evidence="4 5" id="KW-0472">Membrane</keyword>
<dbReference type="PANTHER" id="PTHR33507">
    <property type="entry name" value="INNER MEMBRANE PROTEIN YBBJ"/>
    <property type="match status" value="1"/>
</dbReference>
<sequence>MAEPIVLVYWYWYALAGVLIILEILAPGIVFLWLAIGAVAAGTVLLAVPDLIWYFQAAIFAVASALALLFGHNLLRSTGQEAAAKGLNQRGVSLIGAEAVLIEPVVNGTGRVRLGDGSWAVTAATDLPVGTRVRVIAADGPRLTVEAI</sequence>
<dbReference type="AlphaFoldDB" id="A0A418WA33"/>
<keyword evidence="2 5" id="KW-0812">Transmembrane</keyword>
<comment type="subcellular location">
    <subcellularLocation>
        <location evidence="1">Membrane</location>
        <topology evidence="1">Multi-pass membrane protein</topology>
    </subcellularLocation>
</comment>
<dbReference type="InterPro" id="IPR052165">
    <property type="entry name" value="Membrane_assoc_protease"/>
</dbReference>
<proteinExistence type="predicted"/>
<dbReference type="OrthoDB" id="9810336at2"/>
<dbReference type="GO" id="GO:0005886">
    <property type="term" value="C:plasma membrane"/>
    <property type="evidence" value="ECO:0007669"/>
    <property type="project" value="TreeGrafter"/>
</dbReference>
<keyword evidence="3 5" id="KW-1133">Transmembrane helix</keyword>
<dbReference type="InterPro" id="IPR012340">
    <property type="entry name" value="NA-bd_OB-fold"/>
</dbReference>
<feature type="transmembrane region" description="Helical" evidence="5">
    <location>
        <begin position="29"/>
        <end position="48"/>
    </location>
</feature>
<evidence type="ECO:0000313" key="8">
    <source>
        <dbReference type="Proteomes" id="UP000284605"/>
    </source>
</evidence>
<reference evidence="7 8" key="1">
    <citation type="submission" date="2018-09" db="EMBL/GenBank/DDBJ databases">
        <authorList>
            <person name="Zhu H."/>
        </authorList>
    </citation>
    <scope>NUCLEOTIDE SEQUENCE [LARGE SCALE GENOMIC DNA]</scope>
    <source>
        <strain evidence="7 8">K1W22B-8</strain>
    </source>
</reference>
<name>A0A418WA33_9PROT</name>
<evidence type="ECO:0000256" key="3">
    <source>
        <dbReference type="ARBA" id="ARBA00022989"/>
    </source>
</evidence>
<comment type="caution">
    <text evidence="7">The sequence shown here is derived from an EMBL/GenBank/DDBJ whole genome shotgun (WGS) entry which is preliminary data.</text>
</comment>
<organism evidence="7 8">
    <name type="scientific">Oleomonas cavernae</name>
    <dbReference type="NCBI Taxonomy" id="2320859"/>
    <lineage>
        <taxon>Bacteria</taxon>
        <taxon>Pseudomonadati</taxon>
        <taxon>Pseudomonadota</taxon>
        <taxon>Alphaproteobacteria</taxon>
        <taxon>Acetobacterales</taxon>
        <taxon>Acetobacteraceae</taxon>
        <taxon>Oleomonas</taxon>
    </lineage>
</organism>
<feature type="domain" description="NfeD-like C-terminal" evidence="6">
    <location>
        <begin position="93"/>
        <end position="146"/>
    </location>
</feature>
<keyword evidence="8" id="KW-1185">Reference proteome</keyword>
<dbReference type="PANTHER" id="PTHR33507:SF3">
    <property type="entry name" value="INNER MEMBRANE PROTEIN YBBJ"/>
    <property type="match status" value="1"/>
</dbReference>
<evidence type="ECO:0000259" key="6">
    <source>
        <dbReference type="Pfam" id="PF01957"/>
    </source>
</evidence>
<dbReference type="RefSeq" id="WP_119777515.1">
    <property type="nucleotide sequence ID" value="NZ_QYUK01000011.1"/>
</dbReference>
<dbReference type="InterPro" id="IPR002810">
    <property type="entry name" value="NfeD-like_C"/>
</dbReference>
<gene>
    <name evidence="7" type="ORF">D3874_07440</name>
</gene>
<accession>A0A418WA33</accession>
<dbReference type="Gene3D" id="2.40.50.140">
    <property type="entry name" value="Nucleic acid-binding proteins"/>
    <property type="match status" value="1"/>
</dbReference>
<evidence type="ECO:0000256" key="5">
    <source>
        <dbReference type="SAM" id="Phobius"/>
    </source>
</evidence>
<dbReference type="Proteomes" id="UP000284605">
    <property type="component" value="Unassembled WGS sequence"/>
</dbReference>
<feature type="transmembrane region" description="Helical" evidence="5">
    <location>
        <begin position="54"/>
        <end position="75"/>
    </location>
</feature>
<evidence type="ECO:0000256" key="4">
    <source>
        <dbReference type="ARBA" id="ARBA00023136"/>
    </source>
</evidence>
<protein>
    <submittedName>
        <fullName evidence="7">NfeD family protein</fullName>
    </submittedName>
</protein>
<evidence type="ECO:0000256" key="1">
    <source>
        <dbReference type="ARBA" id="ARBA00004141"/>
    </source>
</evidence>
<evidence type="ECO:0000256" key="2">
    <source>
        <dbReference type="ARBA" id="ARBA00022692"/>
    </source>
</evidence>
<dbReference type="Pfam" id="PF01957">
    <property type="entry name" value="NfeD"/>
    <property type="match status" value="1"/>
</dbReference>
<dbReference type="SUPFAM" id="SSF141322">
    <property type="entry name" value="NfeD domain-like"/>
    <property type="match status" value="1"/>
</dbReference>
<feature type="transmembrane region" description="Helical" evidence="5">
    <location>
        <begin position="6"/>
        <end position="22"/>
    </location>
</feature>